<gene>
    <name evidence="1" type="ORF">GGX14DRAFT_460832</name>
</gene>
<comment type="caution">
    <text evidence="1">The sequence shown here is derived from an EMBL/GenBank/DDBJ whole genome shotgun (WGS) entry which is preliminary data.</text>
</comment>
<proteinExistence type="predicted"/>
<dbReference type="Proteomes" id="UP001219525">
    <property type="component" value="Unassembled WGS sequence"/>
</dbReference>
<organism evidence="1 2">
    <name type="scientific">Mycena pura</name>
    <dbReference type="NCBI Taxonomy" id="153505"/>
    <lineage>
        <taxon>Eukaryota</taxon>
        <taxon>Fungi</taxon>
        <taxon>Dikarya</taxon>
        <taxon>Basidiomycota</taxon>
        <taxon>Agaricomycotina</taxon>
        <taxon>Agaricomycetes</taxon>
        <taxon>Agaricomycetidae</taxon>
        <taxon>Agaricales</taxon>
        <taxon>Marasmiineae</taxon>
        <taxon>Mycenaceae</taxon>
        <taxon>Mycena</taxon>
    </lineage>
</organism>
<dbReference type="Gene3D" id="1.50.10.20">
    <property type="match status" value="1"/>
</dbReference>
<evidence type="ECO:0000313" key="1">
    <source>
        <dbReference type="EMBL" id="KAJ7204090.1"/>
    </source>
</evidence>
<dbReference type="InterPro" id="IPR005198">
    <property type="entry name" value="Glyco_hydro_76"/>
</dbReference>
<accession>A0AAD6Y9N8</accession>
<protein>
    <submittedName>
        <fullName evidence="1">Uncharacterized protein</fullName>
    </submittedName>
</protein>
<keyword evidence="2" id="KW-1185">Reference proteome</keyword>
<reference evidence="1" key="1">
    <citation type="submission" date="2023-03" db="EMBL/GenBank/DDBJ databases">
        <title>Massive genome expansion in bonnet fungi (Mycena s.s.) driven by repeated elements and novel gene families across ecological guilds.</title>
        <authorList>
            <consortium name="Lawrence Berkeley National Laboratory"/>
            <person name="Harder C.B."/>
            <person name="Miyauchi S."/>
            <person name="Viragh M."/>
            <person name="Kuo A."/>
            <person name="Thoen E."/>
            <person name="Andreopoulos B."/>
            <person name="Lu D."/>
            <person name="Skrede I."/>
            <person name="Drula E."/>
            <person name="Henrissat B."/>
            <person name="Morin E."/>
            <person name="Kohler A."/>
            <person name="Barry K."/>
            <person name="LaButti K."/>
            <person name="Morin E."/>
            <person name="Salamov A."/>
            <person name="Lipzen A."/>
            <person name="Mereny Z."/>
            <person name="Hegedus B."/>
            <person name="Baldrian P."/>
            <person name="Stursova M."/>
            <person name="Weitz H."/>
            <person name="Taylor A."/>
            <person name="Grigoriev I.V."/>
            <person name="Nagy L.G."/>
            <person name="Martin F."/>
            <person name="Kauserud H."/>
        </authorList>
    </citation>
    <scope>NUCLEOTIDE SEQUENCE</scope>
    <source>
        <strain evidence="1">9144</strain>
    </source>
</reference>
<name>A0AAD6Y9N8_9AGAR</name>
<evidence type="ECO:0000313" key="2">
    <source>
        <dbReference type="Proteomes" id="UP001219525"/>
    </source>
</evidence>
<dbReference type="EMBL" id="JARJCW010000048">
    <property type="protein sequence ID" value="KAJ7204090.1"/>
    <property type="molecule type" value="Genomic_DNA"/>
</dbReference>
<sequence length="147" mass="15596">MLAAAAALFMATGKQTYLTSGNETLYALVFGSTKLEMDGILFEQSCDANACTETSEESDRWAFKGITMRGVQYFLDAANNPDLTAIYSAWIGFQAAAITKNAVSSDGIGNVWYRSSPQKINSIGEISAISAGNAAVKYGANDGTFTC</sequence>
<dbReference type="Pfam" id="PF03663">
    <property type="entry name" value="Glyco_hydro_76"/>
    <property type="match status" value="1"/>
</dbReference>
<dbReference type="AlphaFoldDB" id="A0AAD6Y9N8"/>